<evidence type="ECO:0000256" key="2">
    <source>
        <dbReference type="ARBA" id="ARBA00023295"/>
    </source>
</evidence>
<dbReference type="GO" id="GO:0004557">
    <property type="term" value="F:alpha-galactosidase activity"/>
    <property type="evidence" value="ECO:0007669"/>
    <property type="project" value="UniProtKB-EC"/>
</dbReference>
<accession>A0AAD9DDX7</accession>
<evidence type="ECO:0000256" key="1">
    <source>
        <dbReference type="ARBA" id="ARBA00022801"/>
    </source>
</evidence>
<name>A0AAD9DDX7_9STRA</name>
<keyword evidence="1 4" id="KW-0378">Hydrolase</keyword>
<dbReference type="Proteomes" id="UP001224775">
    <property type="component" value="Unassembled WGS sequence"/>
</dbReference>
<dbReference type="InterPro" id="IPR017853">
    <property type="entry name" value="GH"/>
</dbReference>
<dbReference type="CDD" id="cd14791">
    <property type="entry name" value="GH36"/>
    <property type="match status" value="1"/>
</dbReference>
<dbReference type="InterPro" id="IPR002252">
    <property type="entry name" value="Glyco_hydro_36"/>
</dbReference>
<evidence type="ECO:0000313" key="4">
    <source>
        <dbReference type="EMBL" id="KAK1743772.1"/>
    </source>
</evidence>
<evidence type="ECO:0000313" key="5">
    <source>
        <dbReference type="Proteomes" id="UP001224775"/>
    </source>
</evidence>
<keyword evidence="2 4" id="KW-0326">Glycosidase</keyword>
<dbReference type="PANTHER" id="PTHR43053">
    <property type="entry name" value="GLYCOSIDASE FAMILY 31"/>
    <property type="match status" value="1"/>
</dbReference>
<gene>
    <name evidence="4" type="ORF">QTG54_005369</name>
</gene>
<dbReference type="EMBL" id="JATAAI010000008">
    <property type="protein sequence ID" value="KAK1743772.1"/>
    <property type="molecule type" value="Genomic_DNA"/>
</dbReference>
<dbReference type="InterPro" id="IPR013785">
    <property type="entry name" value="Aldolase_TIM"/>
</dbReference>
<keyword evidence="5" id="KW-1185">Reference proteome</keyword>
<dbReference type="Gene3D" id="3.20.20.70">
    <property type="entry name" value="Aldolase class I"/>
    <property type="match status" value="1"/>
</dbReference>
<protein>
    <submittedName>
        <fullName evidence="4">Alpha-galactosidase</fullName>
        <ecNumber evidence="4">3.2.1.22</ecNumber>
    </submittedName>
</protein>
<dbReference type="PANTHER" id="PTHR43053:SF3">
    <property type="entry name" value="ALPHA-GALACTOSIDASE C-RELATED"/>
    <property type="match status" value="1"/>
</dbReference>
<dbReference type="InterPro" id="IPR050985">
    <property type="entry name" value="Alpha-glycosidase_related"/>
</dbReference>
<dbReference type="GO" id="GO:0016052">
    <property type="term" value="P:carbohydrate catabolic process"/>
    <property type="evidence" value="ECO:0007669"/>
    <property type="project" value="InterPro"/>
</dbReference>
<sequence>MSSLSNYAGWIFRLNLPTSSSAASPPAATEKTAITPTWKGCSCYHRTSRKKAMVLMTTSVSFLSCRALSSRVSVTTLDQSEATQPPSPSQNWSWSFSSQSCPSKWNVTSSKLLSVTYRPAHEAHPSYTNISRSREYWNNQLDRCGKCSTCLGGGSGGSSQSPKRRGKWSSMKRTMSGAPKPIHRVKVDYTVEDICILNQFRLRILEMRRRMGCGFEPWTNGTICNPHMEFKGCDAKKLGEVQKEVKHWGPILTFAIPCQDDESKEPTAKDKCQPLLWKVHHPPNPNVALDSFLLMEGALNLHMQNLQGKSSSSFDYDVPTNVYVNGYQSWSFAGSVVQGEPQPGSAMPDVLSGAFNRGGVVLSGDHASCDGDSWSDNFETATNTRNTNSMDDVEELNATTAFYKSDMFACISSNGTTSRTMMDVFYLTRKKTVWRCLHGQGTSPFQPFRMSRGQVATRNDISSDWAYLQIVDSSCYDEEAMVYYIHACGDHNDARAMEKGLTYGWCSWYHYYENIDHDSLSKNAHVLNKAKSKIGFNLCLVDDGYMTSWGDWTSLKPGKFVKEGGMRVLADAIRSKGMQPEFKAAKDHPDWIIRNDSGRYANSANCGKFFYGLDATNPEVRKHVYDTIHRAVHEWGFDVLKLDFLYASCLAGNGKYDNTMSRAEAFYLGLRTIREAAGDETFIIGCGCPLGTAIGWADGMRVSCDTGPTWLPEFPLPHWDNGTLPSLRGMLRNTLSRSVLGHRWWHNDPDCVLLGNTTKHTDNEVISAASVVGMTGGMFLLSDDMEKVSDARLSVARKIFPLTGVTAVPLDLHSTMNGGMPSVLRLWCTEKSITTDEVNDNFEVDVSGRVLREQASKLQTEVGWSPRNNNIDPYSRERSCFFVAPGLGSWTVASLSNWMSHSTTMSVSFAALVAHSIQDFAAMGAPKDSISSNAGPGEKSENGYHVFSFWSSEYVWIPHETLVDNSPLVKKLDDPTSCQYIGSDLHFSCGFEVSSFVAGEKRVLIELKNNYAKKGSVYLYLPVGKKFDNATVEVNGAEGSMEIIARPTLGGNEGVVVRVPVVIKGTGEEMMVLSRYPVDVSVVKIVI</sequence>
<dbReference type="SUPFAM" id="SSF51445">
    <property type="entry name" value="(Trans)glycosidases"/>
    <property type="match status" value="1"/>
</dbReference>
<reference evidence="4" key="1">
    <citation type="submission" date="2023-06" db="EMBL/GenBank/DDBJ databases">
        <title>Survivors Of The Sea: Transcriptome response of Skeletonema marinoi to long-term dormancy.</title>
        <authorList>
            <person name="Pinder M.I.M."/>
            <person name="Kourtchenko O."/>
            <person name="Robertson E.K."/>
            <person name="Larsson T."/>
            <person name="Maumus F."/>
            <person name="Osuna-Cruz C.M."/>
            <person name="Vancaester E."/>
            <person name="Stenow R."/>
            <person name="Vandepoele K."/>
            <person name="Ploug H."/>
            <person name="Bruchert V."/>
            <person name="Godhe A."/>
            <person name="Topel M."/>
        </authorList>
    </citation>
    <scope>NUCLEOTIDE SEQUENCE</scope>
    <source>
        <strain evidence="4">R05AC</strain>
    </source>
</reference>
<organism evidence="4 5">
    <name type="scientific">Skeletonema marinoi</name>
    <dbReference type="NCBI Taxonomy" id="267567"/>
    <lineage>
        <taxon>Eukaryota</taxon>
        <taxon>Sar</taxon>
        <taxon>Stramenopiles</taxon>
        <taxon>Ochrophyta</taxon>
        <taxon>Bacillariophyta</taxon>
        <taxon>Coscinodiscophyceae</taxon>
        <taxon>Thalassiosirophycidae</taxon>
        <taxon>Thalassiosirales</taxon>
        <taxon>Skeletonemataceae</taxon>
        <taxon>Skeletonema</taxon>
        <taxon>Skeletonema marinoi-dohrnii complex</taxon>
    </lineage>
</organism>
<dbReference type="EC" id="3.2.1.22" evidence="4"/>
<dbReference type="Pfam" id="PF02065">
    <property type="entry name" value="Melibiase"/>
    <property type="match status" value="1"/>
</dbReference>
<comment type="caution">
    <text evidence="4">The sequence shown here is derived from an EMBL/GenBank/DDBJ whole genome shotgun (WGS) entry which is preliminary data.</text>
</comment>
<evidence type="ECO:0000256" key="3">
    <source>
        <dbReference type="SAM" id="MobiDB-lite"/>
    </source>
</evidence>
<dbReference type="AlphaFoldDB" id="A0AAD9DDX7"/>
<feature type="region of interest" description="Disordered" evidence="3">
    <location>
        <begin position="154"/>
        <end position="177"/>
    </location>
</feature>
<proteinExistence type="predicted"/>